<name>A0ACB0KQ12_TRIPR</name>
<protein>
    <submittedName>
        <fullName evidence="1">Uncharacterized protein</fullName>
    </submittedName>
</protein>
<dbReference type="EMBL" id="CASHSV030000311">
    <property type="protein sequence ID" value="CAJ2658419.1"/>
    <property type="molecule type" value="Genomic_DNA"/>
</dbReference>
<sequence length="448" mass="52731">MSSTKNSPKQHVEDMVVFETLRKVKRLRLFEPSLVVVGFFLVLAFTTCCFLYLDFGEFGERFGFSGEFKRFTWKMEQEHSRVDFLDEKGDKCDLFEGNWIWDEGYPLYESKDCKFLDFGFRCSENGRPDLFYTKWKWQPKDCNLPRFNATMMLEKLRNKRLVFAGDSIGRNQWESLLCMLSSEVPNKESIYEVNGSPITKHKGFLVFKFKDFNCTIEYYRAPFLVLQSRPPIGTTKKIRTTLKLDQMDWNSRKWSDADVLVLNTGHWWNNEKTIKWGCYFQEGKEVKLEMKVEDAYKRSMETILNWIQDSINPSKTQVFFRTYAPVHFRGGDWKKDGNCHLETLPELGSSLVPKDNWSQFKIANSAILAHTNTSQVLKLKILNITRMTGQRKDGHSSKYYLGPNNTNSHRQDCSHWCLPGVPDTWNELLYALFLKYETSHRKLQYTTH</sequence>
<evidence type="ECO:0000313" key="2">
    <source>
        <dbReference type="Proteomes" id="UP001177021"/>
    </source>
</evidence>
<reference evidence="1" key="1">
    <citation type="submission" date="2023-10" db="EMBL/GenBank/DDBJ databases">
        <authorList>
            <person name="Rodriguez Cubillos JULIANA M."/>
            <person name="De Vega J."/>
        </authorList>
    </citation>
    <scope>NUCLEOTIDE SEQUENCE</scope>
</reference>
<accession>A0ACB0KQ12</accession>
<organism evidence="1 2">
    <name type="scientific">Trifolium pratense</name>
    <name type="common">Red clover</name>
    <dbReference type="NCBI Taxonomy" id="57577"/>
    <lineage>
        <taxon>Eukaryota</taxon>
        <taxon>Viridiplantae</taxon>
        <taxon>Streptophyta</taxon>
        <taxon>Embryophyta</taxon>
        <taxon>Tracheophyta</taxon>
        <taxon>Spermatophyta</taxon>
        <taxon>Magnoliopsida</taxon>
        <taxon>eudicotyledons</taxon>
        <taxon>Gunneridae</taxon>
        <taxon>Pentapetalae</taxon>
        <taxon>rosids</taxon>
        <taxon>fabids</taxon>
        <taxon>Fabales</taxon>
        <taxon>Fabaceae</taxon>
        <taxon>Papilionoideae</taxon>
        <taxon>50 kb inversion clade</taxon>
        <taxon>NPAAA clade</taxon>
        <taxon>Hologalegina</taxon>
        <taxon>IRL clade</taxon>
        <taxon>Trifolieae</taxon>
        <taxon>Trifolium</taxon>
    </lineage>
</organism>
<keyword evidence="2" id="KW-1185">Reference proteome</keyword>
<proteinExistence type="predicted"/>
<gene>
    <name evidence="1" type="ORF">MILVUS5_LOCUS24796</name>
</gene>
<evidence type="ECO:0000313" key="1">
    <source>
        <dbReference type="EMBL" id="CAJ2658419.1"/>
    </source>
</evidence>
<dbReference type="Proteomes" id="UP001177021">
    <property type="component" value="Unassembled WGS sequence"/>
</dbReference>
<comment type="caution">
    <text evidence="1">The sequence shown here is derived from an EMBL/GenBank/DDBJ whole genome shotgun (WGS) entry which is preliminary data.</text>
</comment>